<sequence>MKENLHWTQRAFDRRLSIQQNGQEVGSMYSPLFARDVEAQLHQLHVLFDVQGFLFNSVDILDLANHRRSLGKITLRYGRKAELQLPTGERYVWKRSNFLMRRWTLSRLDQPGSSEVIHYEQLRAFFTQEGSITPSDTTSPQAALLILTGLFVGQYFRKRRRRAAAA</sequence>
<dbReference type="EMBL" id="JACHGF010000004">
    <property type="protein sequence ID" value="MBB5284732.1"/>
    <property type="molecule type" value="Genomic_DNA"/>
</dbReference>
<organism evidence="1 2">
    <name type="scientific">Rhabdobacter roseus</name>
    <dbReference type="NCBI Taxonomy" id="1655419"/>
    <lineage>
        <taxon>Bacteria</taxon>
        <taxon>Pseudomonadati</taxon>
        <taxon>Bacteroidota</taxon>
        <taxon>Cytophagia</taxon>
        <taxon>Cytophagales</taxon>
        <taxon>Cytophagaceae</taxon>
        <taxon>Rhabdobacter</taxon>
    </lineage>
</organism>
<dbReference type="AlphaFoldDB" id="A0A840TT39"/>
<comment type="caution">
    <text evidence="1">The sequence shown here is derived from an EMBL/GenBank/DDBJ whole genome shotgun (WGS) entry which is preliminary data.</text>
</comment>
<gene>
    <name evidence="1" type="ORF">HNQ92_002880</name>
</gene>
<name>A0A840TT39_9BACT</name>
<dbReference type="Proteomes" id="UP000557307">
    <property type="component" value="Unassembled WGS sequence"/>
</dbReference>
<evidence type="ECO:0000313" key="2">
    <source>
        <dbReference type="Proteomes" id="UP000557307"/>
    </source>
</evidence>
<keyword evidence="2" id="KW-1185">Reference proteome</keyword>
<dbReference type="RefSeq" id="WP_184174695.1">
    <property type="nucleotide sequence ID" value="NZ_JACHGF010000004.1"/>
</dbReference>
<protein>
    <submittedName>
        <fullName evidence="1">Uncharacterized protein</fullName>
    </submittedName>
</protein>
<evidence type="ECO:0000313" key="1">
    <source>
        <dbReference type="EMBL" id="MBB5284732.1"/>
    </source>
</evidence>
<accession>A0A840TT39</accession>
<proteinExistence type="predicted"/>
<reference evidence="1 2" key="1">
    <citation type="submission" date="2020-08" db="EMBL/GenBank/DDBJ databases">
        <title>Genomic Encyclopedia of Type Strains, Phase IV (KMG-IV): sequencing the most valuable type-strain genomes for metagenomic binning, comparative biology and taxonomic classification.</title>
        <authorList>
            <person name="Goeker M."/>
        </authorList>
    </citation>
    <scope>NUCLEOTIDE SEQUENCE [LARGE SCALE GENOMIC DNA]</scope>
    <source>
        <strain evidence="1 2">DSM 105074</strain>
    </source>
</reference>